<sequence length="293" mass="33779">MIRFRFELYPLDEVSPWGSDQPSLHWFGLTEGWYWLETSGQELLRRTRQSDPHPYIDYYLARLWEDLIVLTPEVLEPVPDDLQPFIASHHAQWTCDPLEFVEEPDENRPDDGNADVPDHPVVTAAVWHGEHHLDFGYLRNPPTLRLWRTICSDRDDVTMDWRHEDDGEIGFTADPTVRLSLPTTAYLEAVHILNRELMDAMGQRVEDLEHRGGLPGVDIDLVDLRREHEDRRHWLAKNLDRAPKTDWNAVRQGARLLLGDVPTGRHLHRPGNPSGTGEQHPLTGSTGRLNKAT</sequence>
<evidence type="ECO:0000313" key="3">
    <source>
        <dbReference type="Proteomes" id="UP000661193"/>
    </source>
</evidence>
<evidence type="ECO:0000313" key="2">
    <source>
        <dbReference type="EMBL" id="MBL6280085.1"/>
    </source>
</evidence>
<organism evidence="2 3">
    <name type="scientific">Micromonospora fiedleri</name>
    <dbReference type="NCBI Taxonomy" id="1157498"/>
    <lineage>
        <taxon>Bacteria</taxon>
        <taxon>Bacillati</taxon>
        <taxon>Actinomycetota</taxon>
        <taxon>Actinomycetes</taxon>
        <taxon>Micromonosporales</taxon>
        <taxon>Micromonosporaceae</taxon>
        <taxon>Micromonospora</taxon>
    </lineage>
</organism>
<dbReference type="Proteomes" id="UP000661193">
    <property type="component" value="Unassembled WGS sequence"/>
</dbReference>
<dbReference type="InterPro" id="IPR046026">
    <property type="entry name" value="DUF5984"/>
</dbReference>
<name>A0ABS1UUP3_9ACTN</name>
<keyword evidence="3" id="KW-1185">Reference proteome</keyword>
<reference evidence="2 3" key="1">
    <citation type="submission" date="2021-01" db="EMBL/GenBank/DDBJ databases">
        <title>Genome sequencing of Micromonospora fiedleri MG-37.</title>
        <authorList>
            <person name="Moreland P.E.J."/>
            <person name="Stach J.E.M."/>
        </authorList>
    </citation>
    <scope>NUCLEOTIDE SEQUENCE [LARGE SCALE GENOMIC DNA]</scope>
    <source>
        <strain evidence="2 3">MG-37</strain>
    </source>
</reference>
<feature type="region of interest" description="Disordered" evidence="1">
    <location>
        <begin position="261"/>
        <end position="293"/>
    </location>
</feature>
<gene>
    <name evidence="2" type="ORF">JMF97_28385</name>
</gene>
<evidence type="ECO:0000256" key="1">
    <source>
        <dbReference type="SAM" id="MobiDB-lite"/>
    </source>
</evidence>
<dbReference type="RefSeq" id="WP_203224314.1">
    <property type="nucleotide sequence ID" value="NZ_JAETXL010000014.1"/>
</dbReference>
<dbReference type="EMBL" id="JAETXL010000014">
    <property type="protein sequence ID" value="MBL6280085.1"/>
    <property type="molecule type" value="Genomic_DNA"/>
</dbReference>
<accession>A0ABS1UUP3</accession>
<protein>
    <submittedName>
        <fullName evidence="2">Uncharacterized protein</fullName>
    </submittedName>
</protein>
<feature type="compositionally biased region" description="Polar residues" evidence="1">
    <location>
        <begin position="273"/>
        <end position="293"/>
    </location>
</feature>
<dbReference type="Pfam" id="PF19446">
    <property type="entry name" value="DUF5984"/>
    <property type="match status" value="1"/>
</dbReference>
<proteinExistence type="predicted"/>
<comment type="caution">
    <text evidence="2">The sequence shown here is derived from an EMBL/GenBank/DDBJ whole genome shotgun (WGS) entry which is preliminary data.</text>
</comment>